<proteinExistence type="predicted"/>
<dbReference type="Pfam" id="PF00144">
    <property type="entry name" value="Beta-lactamase"/>
    <property type="match status" value="1"/>
</dbReference>
<dbReference type="InterPro" id="IPR012338">
    <property type="entry name" value="Beta-lactam/transpept-like"/>
</dbReference>
<gene>
    <name evidence="2" type="ORF">METBISCDRAFT_15376</name>
</gene>
<dbReference type="InterPro" id="IPR001466">
    <property type="entry name" value="Beta-lactam-related"/>
</dbReference>
<feature type="domain" description="Beta-lactamase-related" evidence="1">
    <location>
        <begin position="16"/>
        <end position="374"/>
    </location>
</feature>
<keyword evidence="3" id="KW-1185">Reference proteome</keyword>
<dbReference type="Gene3D" id="3.40.710.10">
    <property type="entry name" value="DD-peptidase/beta-lactamase superfamily"/>
    <property type="match status" value="1"/>
</dbReference>
<dbReference type="AlphaFoldDB" id="A0A4P9ZD41"/>
<evidence type="ECO:0000313" key="2">
    <source>
        <dbReference type="EMBL" id="RKP30825.1"/>
    </source>
</evidence>
<organism evidence="2 3">
    <name type="scientific">Metschnikowia bicuspidata</name>
    <dbReference type="NCBI Taxonomy" id="27322"/>
    <lineage>
        <taxon>Eukaryota</taxon>
        <taxon>Fungi</taxon>
        <taxon>Dikarya</taxon>
        <taxon>Ascomycota</taxon>
        <taxon>Saccharomycotina</taxon>
        <taxon>Pichiomycetes</taxon>
        <taxon>Metschnikowiaceae</taxon>
        <taxon>Metschnikowia</taxon>
    </lineage>
</organism>
<evidence type="ECO:0000259" key="1">
    <source>
        <dbReference type="Pfam" id="PF00144"/>
    </source>
</evidence>
<sequence>MNLNPLLNEIARNNPFPSIIAGVTSLKQTSYASARGVVALPDGPTVSLESQFGLFSCTKSMTAMAALVLVEQDKLRFLDAAKKYVPRLQDFYIVDESDIDDAGEVVGLPRMPRTDITVEQLFLHTAGFAYVFTHAAYARIHTRKQQTSADPLRAFVPSFMPLVHEPGTQWTYGSSTDWLGFVVEAASGQRLSQFLQTHVFDKAGMGLTLFVIDDPAPVVKVHVENHCGEWRPRKRPLVPYRSKVDLGGHGCFSTLPDFLRFLRIWLNYGLSPDTGERILQRETVKHAIRNHLAPDIRCDVFMGLAPDCPSPKSEGFSYAGCAVNRNELPSGRPADCLYWGGLANLFFWIDFKKNCAGFFGCQMLPFKEPRCEAAYQRFETETYRQLGRLQLRM</sequence>
<dbReference type="SUPFAM" id="SSF56601">
    <property type="entry name" value="beta-lactamase/transpeptidase-like"/>
    <property type="match status" value="1"/>
</dbReference>
<name>A0A4P9ZD41_9ASCO</name>
<accession>A0A4P9ZD41</accession>
<dbReference type="PANTHER" id="PTHR43283:SF3">
    <property type="entry name" value="BETA-LACTAMASE FAMILY PROTEIN (AFU_ORTHOLOGUE AFUA_5G07500)"/>
    <property type="match status" value="1"/>
</dbReference>
<dbReference type="Proteomes" id="UP000268321">
    <property type="component" value="Unassembled WGS sequence"/>
</dbReference>
<protein>
    <submittedName>
        <fullName evidence="2">Beta-lactamase/transpeptidase-like protein</fullName>
    </submittedName>
</protein>
<dbReference type="EMBL" id="ML004451">
    <property type="protein sequence ID" value="RKP30825.1"/>
    <property type="molecule type" value="Genomic_DNA"/>
</dbReference>
<reference evidence="3" key="1">
    <citation type="journal article" date="2018" name="Nat. Microbiol.">
        <title>Leveraging single-cell genomics to expand the fungal tree of life.</title>
        <authorList>
            <person name="Ahrendt S.R."/>
            <person name="Quandt C.A."/>
            <person name="Ciobanu D."/>
            <person name="Clum A."/>
            <person name="Salamov A."/>
            <person name="Andreopoulos B."/>
            <person name="Cheng J.F."/>
            <person name="Woyke T."/>
            <person name="Pelin A."/>
            <person name="Henrissat B."/>
            <person name="Reynolds N.K."/>
            <person name="Benny G.L."/>
            <person name="Smith M.E."/>
            <person name="James T.Y."/>
            <person name="Grigoriev I.V."/>
        </authorList>
    </citation>
    <scope>NUCLEOTIDE SEQUENCE [LARGE SCALE GENOMIC DNA]</scope>
    <source>
        <strain evidence="3">Baker2002</strain>
    </source>
</reference>
<dbReference type="OrthoDB" id="428260at2759"/>
<dbReference type="PANTHER" id="PTHR43283">
    <property type="entry name" value="BETA-LACTAMASE-RELATED"/>
    <property type="match status" value="1"/>
</dbReference>
<evidence type="ECO:0000313" key="3">
    <source>
        <dbReference type="Proteomes" id="UP000268321"/>
    </source>
</evidence>
<dbReference type="InterPro" id="IPR050789">
    <property type="entry name" value="Diverse_Enzym_Activities"/>
</dbReference>